<organism evidence="1 2">
    <name type="scientific">Oleiharenicola lentus</name>
    <dbReference type="NCBI Taxonomy" id="2508720"/>
    <lineage>
        <taxon>Bacteria</taxon>
        <taxon>Pseudomonadati</taxon>
        <taxon>Verrucomicrobiota</taxon>
        <taxon>Opitutia</taxon>
        <taxon>Opitutales</taxon>
        <taxon>Opitutaceae</taxon>
        <taxon>Oleiharenicola</taxon>
    </lineage>
</organism>
<dbReference type="Pfam" id="PF14345">
    <property type="entry name" value="GDYXXLXY"/>
    <property type="match status" value="1"/>
</dbReference>
<dbReference type="AlphaFoldDB" id="A0A4Q1CC05"/>
<keyword evidence="2" id="KW-1185">Reference proteome</keyword>
<dbReference type="InterPro" id="IPR025833">
    <property type="entry name" value="GDYXXLXY"/>
</dbReference>
<dbReference type="OrthoDB" id="4868247at2"/>
<gene>
    <name evidence="1" type="ORF">ESB00_11415</name>
</gene>
<dbReference type="RefSeq" id="WP_129047810.1">
    <property type="nucleotide sequence ID" value="NZ_SDHX01000001.1"/>
</dbReference>
<sequence>MKLKLVITVAVLQVLVLAFMAGQREWIMHTGTPLTLRTAPIDPNDPMRGAYVRLNYDISVVPAALCRGETAKWVKFTGDWRQQRRLHDRVVYAALKINEHGIAELVALSDQPPASGPFLRGRVVSVDHDDIRVRYGIEAMFMSKEAALRTESMAIKERAGAPMAVSVAVGGNGTAVLKNFAWEPLGLTITLQRPPTESRDPTRPSQQIQRPINAVIATLHNYGDKNLAIVDLPGGRSFRLVPNALMNHNRFVWAPPADFAVPAPRAENIIVLKPGESLAIQIDLTDRDWWIRDITKPEIPPAAMSQRDNWDWNASFRLEYVPPSADAVRGLTNADLIRHAPLRSRAFSAMQGID</sequence>
<protein>
    <recommendedName>
        <fullName evidence="3">GDYXXLXY domain-containing protein</fullName>
    </recommendedName>
</protein>
<evidence type="ECO:0000313" key="1">
    <source>
        <dbReference type="EMBL" id="RXK56442.1"/>
    </source>
</evidence>
<proteinExistence type="predicted"/>
<name>A0A4Q1CC05_9BACT</name>
<reference evidence="1 2" key="1">
    <citation type="submission" date="2019-01" db="EMBL/GenBank/DDBJ databases">
        <title>Lacunisphaera sp. strain TWA-58.</title>
        <authorList>
            <person name="Chen W.-M."/>
        </authorList>
    </citation>
    <scope>NUCLEOTIDE SEQUENCE [LARGE SCALE GENOMIC DNA]</scope>
    <source>
        <strain evidence="1 2">TWA-58</strain>
    </source>
</reference>
<evidence type="ECO:0000313" key="2">
    <source>
        <dbReference type="Proteomes" id="UP000290218"/>
    </source>
</evidence>
<dbReference type="Proteomes" id="UP000290218">
    <property type="component" value="Unassembled WGS sequence"/>
</dbReference>
<comment type="caution">
    <text evidence="1">The sequence shown here is derived from an EMBL/GenBank/DDBJ whole genome shotgun (WGS) entry which is preliminary data.</text>
</comment>
<accession>A0A4Q1CC05</accession>
<evidence type="ECO:0008006" key="3">
    <source>
        <dbReference type="Google" id="ProtNLM"/>
    </source>
</evidence>
<dbReference type="EMBL" id="SDHX01000001">
    <property type="protein sequence ID" value="RXK56442.1"/>
    <property type="molecule type" value="Genomic_DNA"/>
</dbReference>